<proteinExistence type="predicted"/>
<keyword evidence="1" id="KW-0547">Nucleotide-binding</keyword>
<dbReference type="PANTHER" id="PTHR11361">
    <property type="entry name" value="DNA MISMATCH REPAIR PROTEIN MUTS FAMILY MEMBER"/>
    <property type="match status" value="1"/>
</dbReference>
<organism evidence="5 6">
    <name type="scientific">Ferrimicrobium acidiphilum</name>
    <dbReference type="NCBI Taxonomy" id="121039"/>
    <lineage>
        <taxon>Bacteria</taxon>
        <taxon>Bacillati</taxon>
        <taxon>Actinomycetota</taxon>
        <taxon>Acidimicrobiia</taxon>
        <taxon>Acidimicrobiales</taxon>
        <taxon>Acidimicrobiaceae</taxon>
        <taxon>Ferrimicrobium</taxon>
    </lineage>
</organism>
<dbReference type="Gene3D" id="1.10.1420.10">
    <property type="match status" value="1"/>
</dbReference>
<dbReference type="PANTHER" id="PTHR11361:SF34">
    <property type="entry name" value="DNA MISMATCH REPAIR PROTEIN MSH1, MITOCHONDRIAL"/>
    <property type="match status" value="1"/>
</dbReference>
<dbReference type="Gene3D" id="3.40.50.300">
    <property type="entry name" value="P-loop containing nucleotide triphosphate hydrolases"/>
    <property type="match status" value="1"/>
</dbReference>
<comment type="caution">
    <text evidence="5">The sequence shown here is derived from an EMBL/GenBank/DDBJ whole genome shotgun (WGS) entry which is preliminary data.</text>
</comment>
<evidence type="ECO:0000256" key="1">
    <source>
        <dbReference type="ARBA" id="ARBA00022741"/>
    </source>
</evidence>
<dbReference type="InterPro" id="IPR045076">
    <property type="entry name" value="MutS"/>
</dbReference>
<dbReference type="InterPro" id="IPR036187">
    <property type="entry name" value="DNA_mismatch_repair_MutS_sf"/>
</dbReference>
<keyword evidence="6" id="KW-1185">Reference proteome</keyword>
<dbReference type="SUPFAM" id="SSF52540">
    <property type="entry name" value="P-loop containing nucleoside triphosphate hydrolases"/>
    <property type="match status" value="1"/>
</dbReference>
<sequence length="534" mass="58710">MAHLRELVERGPGAHWGQSQLVKHAIDSSSSRVLPLSLLGPPSRIDDPIDPGVLVDLALDRLFGAVTLGLEPFDLSTLFTQPLMDEEAISFRQAITNDLLKADARAPLLDLIEGLEKVERLLQLATRARQPASQQRWLLDAVIVYTETIQMVASQLEPKPWYSEGLGSLAESLVELSNTQYIRDLTVTAHSVAEGLAAIDYLLLVEDNAVTVRRTEANDSNYRDRLNQLFTHLCGPEVLEPTSTAPPRPTTHIDDQILAIVVRLFPEEFANLATFATDHDRFVAPWLVTTERELVFYLSWIEELLALQAQGLPCVVPTVSDAPSTQHVEALYDLALAHDLTSSGTIPVLNQWHLSEDEIVTIITGPNSSGKTTYARSVGQLYHLAALGLPVGATSAVITRAPTIATIFSGQEETNRLVGRLESEILQLQAFFAAAKEHSLLITNEILSSTSVDDAVMLGRLLIERCRERHLSCLIVSFVDELAKPEAGIVSLAAVMDELTYQPTLRFERSAPRTRALALELALRHGLIEPATDD</sequence>
<dbReference type="Proteomes" id="UP001560267">
    <property type="component" value="Unassembled WGS sequence"/>
</dbReference>
<feature type="domain" description="DNA mismatch repair proteins mutS family" evidence="4">
    <location>
        <begin position="358"/>
        <end position="527"/>
    </location>
</feature>
<accession>A0ABV3XZU4</accession>
<gene>
    <name evidence="5" type="ORF">AB6A68_02200</name>
</gene>
<dbReference type="SMART" id="SM00534">
    <property type="entry name" value="MUTSac"/>
    <property type="match status" value="1"/>
</dbReference>
<dbReference type="EMBL" id="JBFSHR010000004">
    <property type="protein sequence ID" value="MEX6428650.1"/>
    <property type="molecule type" value="Genomic_DNA"/>
</dbReference>
<reference evidence="5 6" key="1">
    <citation type="submission" date="2024-07" db="EMBL/GenBank/DDBJ databases">
        <title>Draft Genome Sequence of Ferrimicrobium acidiphilum Strain YE2023, Isolated from a Pulp of Bioleach Reactor.</title>
        <authorList>
            <person name="Elkina Y.A."/>
            <person name="Bulaeva A.G."/>
            <person name="Beletsky A.V."/>
            <person name="Mardanov A.V."/>
        </authorList>
    </citation>
    <scope>NUCLEOTIDE SEQUENCE [LARGE SCALE GENOMIC DNA]</scope>
    <source>
        <strain evidence="5 6">YE2023</strain>
    </source>
</reference>
<keyword evidence="2" id="KW-0067">ATP-binding</keyword>
<dbReference type="InterPro" id="IPR000432">
    <property type="entry name" value="DNA_mismatch_repair_MutS_C"/>
</dbReference>
<evidence type="ECO:0000313" key="5">
    <source>
        <dbReference type="EMBL" id="MEX6428650.1"/>
    </source>
</evidence>
<dbReference type="SUPFAM" id="SSF48334">
    <property type="entry name" value="DNA repair protein MutS, domain III"/>
    <property type="match status" value="1"/>
</dbReference>
<keyword evidence="3" id="KW-0238">DNA-binding</keyword>
<dbReference type="Pfam" id="PF00488">
    <property type="entry name" value="MutS_V"/>
    <property type="match status" value="1"/>
</dbReference>
<evidence type="ECO:0000256" key="3">
    <source>
        <dbReference type="ARBA" id="ARBA00023125"/>
    </source>
</evidence>
<evidence type="ECO:0000256" key="2">
    <source>
        <dbReference type="ARBA" id="ARBA00022840"/>
    </source>
</evidence>
<dbReference type="InterPro" id="IPR027417">
    <property type="entry name" value="P-loop_NTPase"/>
</dbReference>
<evidence type="ECO:0000313" key="6">
    <source>
        <dbReference type="Proteomes" id="UP001560267"/>
    </source>
</evidence>
<name>A0ABV3XZU4_9ACTN</name>
<dbReference type="RefSeq" id="WP_298381570.1">
    <property type="nucleotide sequence ID" value="NZ_JBFSHR010000004.1"/>
</dbReference>
<protein>
    <recommendedName>
        <fullName evidence="4">DNA mismatch repair proteins mutS family domain-containing protein</fullName>
    </recommendedName>
</protein>
<evidence type="ECO:0000259" key="4">
    <source>
        <dbReference type="SMART" id="SM00534"/>
    </source>
</evidence>